<dbReference type="EMBL" id="KN740487">
    <property type="protein sequence ID" value="KIH53741.1"/>
    <property type="molecule type" value="Genomic_DNA"/>
</dbReference>
<proteinExistence type="predicted"/>
<keyword evidence="3" id="KW-1185">Reference proteome</keyword>
<evidence type="ECO:0000256" key="1">
    <source>
        <dbReference type="SAM" id="MobiDB-lite"/>
    </source>
</evidence>
<feature type="compositionally biased region" description="Low complexity" evidence="1">
    <location>
        <begin position="188"/>
        <end position="297"/>
    </location>
</feature>
<protein>
    <submittedName>
        <fullName evidence="2">Uncharacterized protein</fullName>
    </submittedName>
</protein>
<feature type="compositionally biased region" description="Low complexity" evidence="1">
    <location>
        <begin position="306"/>
        <end position="318"/>
    </location>
</feature>
<dbReference type="Proteomes" id="UP000054047">
    <property type="component" value="Unassembled WGS sequence"/>
</dbReference>
<evidence type="ECO:0000313" key="3">
    <source>
        <dbReference type="Proteomes" id="UP000054047"/>
    </source>
</evidence>
<organism evidence="2 3">
    <name type="scientific">Ancylostoma duodenale</name>
    <dbReference type="NCBI Taxonomy" id="51022"/>
    <lineage>
        <taxon>Eukaryota</taxon>
        <taxon>Metazoa</taxon>
        <taxon>Ecdysozoa</taxon>
        <taxon>Nematoda</taxon>
        <taxon>Chromadorea</taxon>
        <taxon>Rhabditida</taxon>
        <taxon>Rhabditina</taxon>
        <taxon>Rhabditomorpha</taxon>
        <taxon>Strongyloidea</taxon>
        <taxon>Ancylostomatidae</taxon>
        <taxon>Ancylostomatinae</taxon>
        <taxon>Ancylostoma</taxon>
    </lineage>
</organism>
<accession>A0A0C2G9W3</accession>
<reference evidence="2 3" key="1">
    <citation type="submission" date="2013-12" db="EMBL/GenBank/DDBJ databases">
        <title>Draft genome of the parsitic nematode Ancylostoma duodenale.</title>
        <authorList>
            <person name="Mitreva M."/>
        </authorList>
    </citation>
    <scope>NUCLEOTIDE SEQUENCE [LARGE SCALE GENOMIC DNA]</scope>
    <source>
        <strain evidence="2 3">Zhejiang</strain>
    </source>
</reference>
<dbReference type="AlphaFoldDB" id="A0A0C2G9W3"/>
<evidence type="ECO:0000313" key="2">
    <source>
        <dbReference type="EMBL" id="KIH53741.1"/>
    </source>
</evidence>
<gene>
    <name evidence="2" type="ORF">ANCDUO_16120</name>
</gene>
<feature type="region of interest" description="Disordered" evidence="1">
    <location>
        <begin position="186"/>
        <end position="337"/>
    </location>
</feature>
<dbReference type="OrthoDB" id="5871972at2759"/>
<name>A0A0C2G9W3_9BILA</name>
<sequence>MKFAEPQPESEELRCLFVYDLYNFGDNVEAYDTEQQFVADIGEDFFDSSTMSSTAGLWAYGHTLSTTSPDAALNSMMADYDDFMSKLVELEYEEVDEPLSTADAIERINETYDNRRRANCLVFFSAQQNTEVLPQLDPQNMNLKRIVAVGFNSTDLKKVVPPGGVAVSVRYDYVDEDVENVMDAIFGSKTTSEPTTTEQPTTTSTIETTSEPTTTEQPTTTSTSKTTSELTTTEQPTTTSTSEATSELTTTEQPTTTSTSEATSEPTTTEQPTTTQTTEATSEPTTTEQTTITTTPEVTVSSAKQTSEVTISETTVTSAEDSSTTQAAELHIESTDR</sequence>